<feature type="domain" description="Flavodoxin-like" evidence="1">
    <location>
        <begin position="60"/>
        <end position="127"/>
    </location>
</feature>
<dbReference type="GeneID" id="59299410"/>
<accession>A0A8H5V6W8</accession>
<keyword evidence="3" id="KW-1185">Reference proteome</keyword>
<dbReference type="Proteomes" id="UP000530670">
    <property type="component" value="Unassembled WGS sequence"/>
</dbReference>
<dbReference type="SUPFAM" id="SSF52218">
    <property type="entry name" value="Flavoproteins"/>
    <property type="match status" value="1"/>
</dbReference>
<reference evidence="2 3" key="1">
    <citation type="submission" date="2020-05" db="EMBL/GenBank/DDBJ databases">
        <title>Identification and distribution of gene clusters putatively required for synthesis of sphingolipid metabolism inhibitors in phylogenetically diverse species of the filamentous fungus Fusarium.</title>
        <authorList>
            <person name="Kim H.-S."/>
            <person name="Busman M."/>
            <person name="Brown D.W."/>
            <person name="Divon H."/>
            <person name="Uhlig S."/>
            <person name="Proctor R.H."/>
        </authorList>
    </citation>
    <scope>NUCLEOTIDE SEQUENCE [LARGE SCALE GENOMIC DNA]</scope>
    <source>
        <strain evidence="2 3">NRRL 66243</strain>
    </source>
</reference>
<dbReference type="InterPro" id="IPR001094">
    <property type="entry name" value="Flavdoxin-like"/>
</dbReference>
<gene>
    <name evidence="2" type="ORF">FTJAE_13949</name>
</gene>
<evidence type="ECO:0000313" key="3">
    <source>
        <dbReference type="Proteomes" id="UP000530670"/>
    </source>
</evidence>
<dbReference type="Pfam" id="PF00258">
    <property type="entry name" value="Flavodoxin_1"/>
    <property type="match status" value="1"/>
</dbReference>
<dbReference type="GO" id="GO:0010181">
    <property type="term" value="F:FMN binding"/>
    <property type="evidence" value="ECO:0007669"/>
    <property type="project" value="InterPro"/>
</dbReference>
<sequence length="127" mass="14187">MQSSAASGAFWNDTLHFFFSFATAVVHEDSWWTTSPKLLSDETSTSHEITGLFQNTEKDCIVFWDSQTGTAEGFASRFVKEGKSRFKLQLITADIQEYDFTSLAEVSSDKVVIFFLATYGDGEPKGD</sequence>
<dbReference type="PROSITE" id="PS50902">
    <property type="entry name" value="FLAVODOXIN_LIKE"/>
    <property type="match status" value="1"/>
</dbReference>
<proteinExistence type="predicted"/>
<dbReference type="AlphaFoldDB" id="A0A8H5V6W8"/>
<dbReference type="Gene3D" id="3.40.50.360">
    <property type="match status" value="1"/>
</dbReference>
<comment type="caution">
    <text evidence="2">The sequence shown here is derived from an EMBL/GenBank/DDBJ whole genome shotgun (WGS) entry which is preliminary data.</text>
</comment>
<name>A0A8H5V6W8_9HYPO</name>
<dbReference type="RefSeq" id="XP_037199035.1">
    <property type="nucleotide sequence ID" value="XM_037347140.1"/>
</dbReference>
<dbReference type="PRINTS" id="PR00369">
    <property type="entry name" value="FLAVODOXIN"/>
</dbReference>
<evidence type="ECO:0000313" key="2">
    <source>
        <dbReference type="EMBL" id="KAF5613322.1"/>
    </source>
</evidence>
<dbReference type="OrthoDB" id="5152852at2759"/>
<dbReference type="InterPro" id="IPR008254">
    <property type="entry name" value="Flavodoxin/NO_synth"/>
</dbReference>
<protein>
    <submittedName>
        <fullName evidence="2">NADPH-cytochrome P450 reductase</fullName>
    </submittedName>
</protein>
<dbReference type="EMBL" id="JAAQRI010000500">
    <property type="protein sequence ID" value="KAF5613322.1"/>
    <property type="molecule type" value="Genomic_DNA"/>
</dbReference>
<evidence type="ECO:0000259" key="1">
    <source>
        <dbReference type="PROSITE" id="PS50902"/>
    </source>
</evidence>
<dbReference type="InterPro" id="IPR029039">
    <property type="entry name" value="Flavoprotein-like_sf"/>
</dbReference>
<organism evidence="2 3">
    <name type="scientific">Fusarium tjaetaba</name>
    <dbReference type="NCBI Taxonomy" id="1567544"/>
    <lineage>
        <taxon>Eukaryota</taxon>
        <taxon>Fungi</taxon>
        <taxon>Dikarya</taxon>
        <taxon>Ascomycota</taxon>
        <taxon>Pezizomycotina</taxon>
        <taxon>Sordariomycetes</taxon>
        <taxon>Hypocreomycetidae</taxon>
        <taxon>Hypocreales</taxon>
        <taxon>Nectriaceae</taxon>
        <taxon>Fusarium</taxon>
        <taxon>Fusarium fujikuroi species complex</taxon>
    </lineage>
</organism>